<gene>
    <name evidence="2" type="ORF">FB45DRAFT_1075748</name>
</gene>
<dbReference type="AlphaFoldDB" id="A0AAD7CI94"/>
<keyword evidence="3" id="KW-1185">Reference proteome</keyword>
<dbReference type="Proteomes" id="UP001221142">
    <property type="component" value="Unassembled WGS sequence"/>
</dbReference>
<keyword evidence="1" id="KW-1133">Transmembrane helix</keyword>
<organism evidence="2 3">
    <name type="scientific">Roridomyces roridus</name>
    <dbReference type="NCBI Taxonomy" id="1738132"/>
    <lineage>
        <taxon>Eukaryota</taxon>
        <taxon>Fungi</taxon>
        <taxon>Dikarya</taxon>
        <taxon>Basidiomycota</taxon>
        <taxon>Agaricomycotina</taxon>
        <taxon>Agaricomycetes</taxon>
        <taxon>Agaricomycetidae</taxon>
        <taxon>Agaricales</taxon>
        <taxon>Marasmiineae</taxon>
        <taxon>Mycenaceae</taxon>
        <taxon>Roridomyces</taxon>
    </lineage>
</organism>
<evidence type="ECO:0000256" key="1">
    <source>
        <dbReference type="SAM" id="Phobius"/>
    </source>
</evidence>
<evidence type="ECO:0000313" key="2">
    <source>
        <dbReference type="EMBL" id="KAJ7649929.1"/>
    </source>
</evidence>
<evidence type="ECO:0000313" key="3">
    <source>
        <dbReference type="Proteomes" id="UP001221142"/>
    </source>
</evidence>
<dbReference type="Gene3D" id="1.20.1280.50">
    <property type="match status" value="1"/>
</dbReference>
<evidence type="ECO:0008006" key="4">
    <source>
        <dbReference type="Google" id="ProtNLM"/>
    </source>
</evidence>
<proteinExistence type="predicted"/>
<accession>A0AAD7CI94</accession>
<keyword evidence="1" id="KW-0812">Transmembrane</keyword>
<dbReference type="EMBL" id="JARKIF010000001">
    <property type="protein sequence ID" value="KAJ7649929.1"/>
    <property type="molecule type" value="Genomic_DNA"/>
</dbReference>
<feature type="transmembrane region" description="Helical" evidence="1">
    <location>
        <begin position="618"/>
        <end position="639"/>
    </location>
</feature>
<name>A0AAD7CI94_9AGAR</name>
<sequence>MCFHGAHAHPGTQNTPTYSYTPSTVFGLRAVSSVNRRRCTWYLPGSSDVQGRAGPESPGLGWALTGLGSAFPKPEPEPASSPAQALSPGLSLGLVQVRFVLRELPEVWFARSHAGTRPKPRIRADWRIWSVDFLSRTSTLTQSFFRTRWVQDSNMHCDSSCSTHCLYRPLNLSSPSEDLVSSNDAPSSLQAAEFCSAIERARKDLARVQDALAILTAQRTELEDFIRENESVVSLLRQLPNEMLSEIFLRCVDVAAPFDPVHNDAWVLARVCQRWRSVAVTTSQLWCHFVLPEPDRGRRTNVPRPIPHRLWETQLERAHFAPLSIRLVDHVPADLLDMFFAVAHQWKEIIFINTGHFTRFVDLGIEFPVLTKIVAGDFMYSGPLLPSDLPGADLVKALPALKEVILSLGSDPFPAQHRLPWSQLRTCNLSNFRISHILEALPLLSPGSHLTLRAPAVGDGDLNPIVTNMHFLEIVGGTSRARGDLLNVLTAPHLQNLLLTHRKGEYTPPDAITTFLTNSRCCLSRQLLDILRLPAVCRVLRLEIGYLPDREWGPFLAGLEQVEPRLVPDLRTLVLREDSGSWNISQRLANRNPVRRTRSLEAILVELQALDPRCVRLFVVRFLCTLLVLVLIPLIQFLLRFCDPDKIRPIGNTDVDSHSVGHKTLKNGTIMTIQQKPIRLTHWCLDEPTAQARVSQTRANKTELCHNSKWSRNFAS</sequence>
<protein>
    <recommendedName>
        <fullName evidence="4">F-box domain-containing protein</fullName>
    </recommendedName>
</protein>
<reference evidence="2" key="1">
    <citation type="submission" date="2023-03" db="EMBL/GenBank/DDBJ databases">
        <title>Massive genome expansion in bonnet fungi (Mycena s.s.) driven by repeated elements and novel gene families across ecological guilds.</title>
        <authorList>
            <consortium name="Lawrence Berkeley National Laboratory"/>
            <person name="Harder C.B."/>
            <person name="Miyauchi S."/>
            <person name="Viragh M."/>
            <person name="Kuo A."/>
            <person name="Thoen E."/>
            <person name="Andreopoulos B."/>
            <person name="Lu D."/>
            <person name="Skrede I."/>
            <person name="Drula E."/>
            <person name="Henrissat B."/>
            <person name="Morin E."/>
            <person name="Kohler A."/>
            <person name="Barry K."/>
            <person name="LaButti K."/>
            <person name="Morin E."/>
            <person name="Salamov A."/>
            <person name="Lipzen A."/>
            <person name="Mereny Z."/>
            <person name="Hegedus B."/>
            <person name="Baldrian P."/>
            <person name="Stursova M."/>
            <person name="Weitz H."/>
            <person name="Taylor A."/>
            <person name="Grigoriev I.V."/>
            <person name="Nagy L.G."/>
            <person name="Martin F."/>
            <person name="Kauserud H."/>
        </authorList>
    </citation>
    <scope>NUCLEOTIDE SEQUENCE</scope>
    <source>
        <strain evidence="2">9284</strain>
    </source>
</reference>
<comment type="caution">
    <text evidence="2">The sequence shown here is derived from an EMBL/GenBank/DDBJ whole genome shotgun (WGS) entry which is preliminary data.</text>
</comment>
<keyword evidence="1" id="KW-0472">Membrane</keyword>